<proteinExistence type="predicted"/>
<dbReference type="AlphaFoldDB" id="A0A0F9Q740"/>
<organism evidence="1">
    <name type="scientific">marine sediment metagenome</name>
    <dbReference type="NCBI Taxonomy" id="412755"/>
    <lineage>
        <taxon>unclassified sequences</taxon>
        <taxon>metagenomes</taxon>
        <taxon>ecological metagenomes</taxon>
    </lineage>
</organism>
<dbReference type="EMBL" id="LAZR01002228">
    <property type="protein sequence ID" value="KKN32797.1"/>
    <property type="molecule type" value="Genomic_DNA"/>
</dbReference>
<reference evidence="1" key="1">
    <citation type="journal article" date="2015" name="Nature">
        <title>Complex archaea that bridge the gap between prokaryotes and eukaryotes.</title>
        <authorList>
            <person name="Spang A."/>
            <person name="Saw J.H."/>
            <person name="Jorgensen S.L."/>
            <person name="Zaremba-Niedzwiedzka K."/>
            <person name="Martijn J."/>
            <person name="Lind A.E."/>
            <person name="van Eijk R."/>
            <person name="Schleper C."/>
            <person name="Guy L."/>
            <person name="Ettema T.J."/>
        </authorList>
    </citation>
    <scope>NUCLEOTIDE SEQUENCE</scope>
</reference>
<gene>
    <name evidence="1" type="ORF">LCGC14_0810260</name>
</gene>
<name>A0A0F9Q740_9ZZZZ</name>
<comment type="caution">
    <text evidence="1">The sequence shown here is derived from an EMBL/GenBank/DDBJ whole genome shotgun (WGS) entry which is preliminary data.</text>
</comment>
<sequence>MTLGRKINFFLCYGTILGDSFRQEALDTYLTWNEKQKSRQPKGYEQWGKIQTIKWVRVQTAWGLRESKLFVDQILVDVGLLDKDYFRDKILRTQ</sequence>
<accession>A0A0F9Q740</accession>
<evidence type="ECO:0000313" key="1">
    <source>
        <dbReference type="EMBL" id="KKN32797.1"/>
    </source>
</evidence>
<protein>
    <submittedName>
        <fullName evidence="1">Uncharacterized protein</fullName>
    </submittedName>
</protein>